<dbReference type="GeneID" id="72065330"/>
<dbReference type="EMBL" id="CP086355">
    <property type="protein sequence ID" value="UNI16989.1"/>
    <property type="molecule type" value="Genomic_DNA"/>
</dbReference>
<evidence type="ECO:0008006" key="3">
    <source>
        <dbReference type="Google" id="ProtNLM"/>
    </source>
</evidence>
<gene>
    <name evidence="1" type="ORF">JDV02_003371</name>
</gene>
<accession>A0A9Q8QAH2</accession>
<dbReference type="InterPro" id="IPR036047">
    <property type="entry name" value="F-box-like_dom_sf"/>
</dbReference>
<dbReference type="AlphaFoldDB" id="A0A9Q8QAH2"/>
<proteinExistence type="predicted"/>
<evidence type="ECO:0000313" key="1">
    <source>
        <dbReference type="EMBL" id="UNI16989.1"/>
    </source>
</evidence>
<dbReference type="RefSeq" id="XP_047840470.1">
    <property type="nucleotide sequence ID" value="XM_047984496.1"/>
</dbReference>
<keyword evidence="2" id="KW-1185">Reference proteome</keyword>
<dbReference type="OrthoDB" id="4921238at2759"/>
<reference evidence="1" key="1">
    <citation type="submission" date="2021-11" db="EMBL/GenBank/DDBJ databases">
        <title>Purpureocillium_takamizusanense_genome.</title>
        <authorList>
            <person name="Nguyen N.-H."/>
        </authorList>
    </citation>
    <scope>NUCLEOTIDE SEQUENCE</scope>
    <source>
        <strain evidence="1">PT3</strain>
    </source>
</reference>
<dbReference type="Proteomes" id="UP000829364">
    <property type="component" value="Chromosome 2"/>
</dbReference>
<organism evidence="1 2">
    <name type="scientific">Purpureocillium takamizusanense</name>
    <dbReference type="NCBI Taxonomy" id="2060973"/>
    <lineage>
        <taxon>Eukaryota</taxon>
        <taxon>Fungi</taxon>
        <taxon>Dikarya</taxon>
        <taxon>Ascomycota</taxon>
        <taxon>Pezizomycotina</taxon>
        <taxon>Sordariomycetes</taxon>
        <taxon>Hypocreomycetidae</taxon>
        <taxon>Hypocreales</taxon>
        <taxon>Ophiocordycipitaceae</taxon>
        <taxon>Purpureocillium</taxon>
    </lineage>
</organism>
<protein>
    <recommendedName>
        <fullName evidence="3">F-box domain-containing protein</fullName>
    </recommendedName>
</protein>
<evidence type="ECO:0000313" key="2">
    <source>
        <dbReference type="Proteomes" id="UP000829364"/>
    </source>
</evidence>
<sequence length="405" mass="45001">MSALLRELLRLIATAGTWVCRRIREAFDKTSSRPPGKAKPSFILALPPEILLLINKDLPPHSRILFSQSCSALQVLLGDKGAGARLNYKDHIEYLTALAYDLPTKWVCEECVRLHEFAMSDTPQKPQNTSCPLGWRRLHEGTPFLGLHAVAPHHRHVQMALKAQRLGTVSSQLRRHVNAIMAPSVRPFKVQCSSGGPNALAAHCVTIPRILDGRFVVLTIWVYRRREHPITLSSLGCLLVCHSTCTWWDAICHGRQDIRAYPGSEPFFVGLRSTREAAMMTSDGIASGFCSRCSTDYSVALSPSVTGILSWTDLGPEGSCMRRAWRDFLPTVCRRYSCRVHDPRYGGHGHGGGGARRRPAHAPGSIRRRFDADVLYDLDSTRGVGRLAVRDRDGWVVKVPLTGSR</sequence>
<dbReference type="KEGG" id="ptkz:JDV02_003371"/>
<name>A0A9Q8QAH2_9HYPO</name>
<dbReference type="SUPFAM" id="SSF81383">
    <property type="entry name" value="F-box domain"/>
    <property type="match status" value="1"/>
</dbReference>